<comment type="caution">
    <text evidence="2">The sequence shown here is derived from an EMBL/GenBank/DDBJ whole genome shotgun (WGS) entry which is preliminary data.</text>
</comment>
<keyword evidence="3" id="KW-1185">Reference proteome</keyword>
<organism evidence="2 3">
    <name type="scientific">Xenorhabdus eapokensis</name>
    <dbReference type="NCBI Taxonomy" id="1873482"/>
    <lineage>
        <taxon>Bacteria</taxon>
        <taxon>Pseudomonadati</taxon>
        <taxon>Pseudomonadota</taxon>
        <taxon>Gammaproteobacteria</taxon>
        <taxon>Enterobacterales</taxon>
        <taxon>Morganellaceae</taxon>
        <taxon>Xenorhabdus</taxon>
    </lineage>
</organism>
<proteinExistence type="predicted"/>
<protein>
    <recommendedName>
        <fullName evidence="1">Putative tail fiber protein gp53-like C-terminal domain-containing protein</fullName>
    </recommendedName>
</protein>
<dbReference type="Gene3D" id="2.60.40.3940">
    <property type="match status" value="1"/>
</dbReference>
<evidence type="ECO:0000313" key="2">
    <source>
        <dbReference type="EMBL" id="OKP02633.1"/>
    </source>
</evidence>
<name>A0A1Q5TQX7_9GAMM</name>
<feature type="domain" description="Putative tail fiber protein gp53-like C-terminal" evidence="1">
    <location>
        <begin position="83"/>
        <end position="161"/>
    </location>
</feature>
<dbReference type="AlphaFoldDB" id="A0A1Q5TQX7"/>
<accession>A0A1Q5TQX7</accession>
<dbReference type="EMBL" id="MKGQ01000014">
    <property type="protein sequence ID" value="OKP02633.1"/>
    <property type="molecule type" value="Genomic_DNA"/>
</dbReference>
<evidence type="ECO:0000313" key="3">
    <source>
        <dbReference type="Proteomes" id="UP000186268"/>
    </source>
</evidence>
<dbReference type="OrthoDB" id="7220054at2"/>
<reference evidence="2 3" key="1">
    <citation type="submission" date="2016-09" db="EMBL/GenBank/DDBJ databases">
        <title>Xenorhabdus thuongxuanensis sp. nov. and Xenorhabdus eapokensis sp. nov., isolated from Steinernema species.</title>
        <authorList>
            <person name="Kaempfer P."/>
            <person name="Tobias N.J."/>
            <person name="Phan Ke L."/>
            <person name="Bode H.B."/>
            <person name="Glaeser S.P."/>
        </authorList>
    </citation>
    <scope>NUCLEOTIDE SEQUENCE [LARGE SCALE GENOMIC DNA]</scope>
    <source>
        <strain evidence="2 3">DL20</strain>
    </source>
</reference>
<dbReference type="Pfam" id="PF21882">
    <property type="entry name" value="Gp53-like_C"/>
    <property type="match status" value="1"/>
</dbReference>
<evidence type="ECO:0000259" key="1">
    <source>
        <dbReference type="Pfam" id="PF21882"/>
    </source>
</evidence>
<dbReference type="InterPro" id="IPR054075">
    <property type="entry name" value="Gp53-like_C"/>
</dbReference>
<gene>
    <name evidence="2" type="ORF">Xedl_02284</name>
</gene>
<sequence>MERAENALDKRIGGTVNGKIEFIGTVNSVNGFAAGSAALTPWGDIRGKQWDDNFLSIWIDRHFGKKNTAEFMVGNKGWWQDGSSGIIFQYGALGVSGGNFDFPRAFPDECFAMLVTNTDSQGSRIDNAFGYPMNRFQFYAASKTENGDISRHSVAWWAIGR</sequence>
<dbReference type="RefSeq" id="WP_074023801.1">
    <property type="nucleotide sequence ID" value="NZ_CAWNAG010000046.1"/>
</dbReference>
<dbReference type="Proteomes" id="UP000186268">
    <property type="component" value="Unassembled WGS sequence"/>
</dbReference>
<dbReference type="STRING" id="1873482.Xedl_02284"/>